<feature type="compositionally biased region" description="Basic and acidic residues" evidence="1">
    <location>
        <begin position="7"/>
        <end position="24"/>
    </location>
</feature>
<dbReference type="AlphaFoldDB" id="A0A8J4QM04"/>
<keyword evidence="4" id="KW-1185">Reference proteome</keyword>
<keyword evidence="2" id="KW-1133">Transmembrane helix</keyword>
<dbReference type="PANTHER" id="PTHR11654">
    <property type="entry name" value="OLIGOPEPTIDE TRANSPORTER-RELATED"/>
    <property type="match status" value="1"/>
</dbReference>
<dbReference type="GO" id="GO:0022857">
    <property type="term" value="F:transmembrane transporter activity"/>
    <property type="evidence" value="ECO:0007669"/>
    <property type="project" value="InterPro"/>
</dbReference>
<gene>
    <name evidence="3" type="ORF">CMV_025422</name>
</gene>
<keyword evidence="2" id="KW-0812">Transmembrane</keyword>
<protein>
    <recommendedName>
        <fullName evidence="5">Peptide transporter</fullName>
    </recommendedName>
</protein>
<dbReference type="InterPro" id="IPR036259">
    <property type="entry name" value="MFS_trans_sf"/>
</dbReference>
<dbReference type="InterPro" id="IPR018456">
    <property type="entry name" value="PTR2_symporter_CS"/>
</dbReference>
<feature type="region of interest" description="Disordered" evidence="1">
    <location>
        <begin position="1"/>
        <end position="24"/>
    </location>
</feature>
<keyword evidence="2" id="KW-0472">Membrane</keyword>
<feature type="transmembrane region" description="Helical" evidence="2">
    <location>
        <begin position="53"/>
        <end position="70"/>
    </location>
</feature>
<evidence type="ECO:0000256" key="1">
    <source>
        <dbReference type="SAM" id="MobiDB-lite"/>
    </source>
</evidence>
<dbReference type="GO" id="GO:0016020">
    <property type="term" value="C:membrane"/>
    <property type="evidence" value="ECO:0007669"/>
    <property type="project" value="InterPro"/>
</dbReference>
<reference evidence="3" key="1">
    <citation type="submission" date="2020-03" db="EMBL/GenBank/DDBJ databases">
        <title>Castanea mollissima Vanexum genome sequencing.</title>
        <authorList>
            <person name="Staton M."/>
        </authorList>
    </citation>
    <scope>NUCLEOTIDE SEQUENCE</scope>
    <source>
        <tissue evidence="3">Leaf</tissue>
    </source>
</reference>
<evidence type="ECO:0000256" key="2">
    <source>
        <dbReference type="SAM" id="Phobius"/>
    </source>
</evidence>
<name>A0A8J4QM04_9ROSI</name>
<accession>A0A8J4QM04</accession>
<dbReference type="PROSITE" id="PS01022">
    <property type="entry name" value="PTR2_1"/>
    <property type="match status" value="1"/>
</dbReference>
<evidence type="ECO:0000313" key="3">
    <source>
        <dbReference type="EMBL" id="KAF3948604.1"/>
    </source>
</evidence>
<dbReference type="GO" id="GO:0006857">
    <property type="term" value="P:oligopeptide transport"/>
    <property type="evidence" value="ECO:0007669"/>
    <property type="project" value="InterPro"/>
</dbReference>
<sequence length="137" mass="15576">MGEDDDKYTKDGTVDHHGNPADRSKTGTWKACPFILGNECCERLAYYGMSTNLNWGGTCYITPLIGAFIADSYLGRYWTIALFSVIYVFGMTLLTLSASSPWPKANVFWKRRLPCNSYTKCSVFSSTLPNCTWHWWD</sequence>
<evidence type="ECO:0000313" key="4">
    <source>
        <dbReference type="Proteomes" id="UP000737018"/>
    </source>
</evidence>
<feature type="transmembrane region" description="Helical" evidence="2">
    <location>
        <begin position="76"/>
        <end position="96"/>
    </location>
</feature>
<dbReference type="Gene3D" id="1.20.1250.20">
    <property type="entry name" value="MFS general substrate transporter like domains"/>
    <property type="match status" value="1"/>
</dbReference>
<evidence type="ECO:0008006" key="5">
    <source>
        <dbReference type="Google" id="ProtNLM"/>
    </source>
</evidence>
<comment type="caution">
    <text evidence="3">The sequence shown here is derived from an EMBL/GenBank/DDBJ whole genome shotgun (WGS) entry which is preliminary data.</text>
</comment>
<dbReference type="OrthoDB" id="1898501at2759"/>
<organism evidence="3 4">
    <name type="scientific">Castanea mollissima</name>
    <name type="common">Chinese chestnut</name>
    <dbReference type="NCBI Taxonomy" id="60419"/>
    <lineage>
        <taxon>Eukaryota</taxon>
        <taxon>Viridiplantae</taxon>
        <taxon>Streptophyta</taxon>
        <taxon>Embryophyta</taxon>
        <taxon>Tracheophyta</taxon>
        <taxon>Spermatophyta</taxon>
        <taxon>Magnoliopsida</taxon>
        <taxon>eudicotyledons</taxon>
        <taxon>Gunneridae</taxon>
        <taxon>Pentapetalae</taxon>
        <taxon>rosids</taxon>
        <taxon>fabids</taxon>
        <taxon>Fagales</taxon>
        <taxon>Fagaceae</taxon>
        <taxon>Castanea</taxon>
    </lineage>
</organism>
<dbReference type="EMBL" id="JRKL02006686">
    <property type="protein sequence ID" value="KAF3948604.1"/>
    <property type="molecule type" value="Genomic_DNA"/>
</dbReference>
<dbReference type="Proteomes" id="UP000737018">
    <property type="component" value="Unassembled WGS sequence"/>
</dbReference>
<proteinExistence type="predicted"/>